<evidence type="ECO:0000256" key="1">
    <source>
        <dbReference type="SAM" id="MobiDB-lite"/>
    </source>
</evidence>
<name>A0A2N9AUR3_METEX</name>
<proteinExistence type="predicted"/>
<accession>A0A2N9AUR3</accession>
<organism evidence="2 3">
    <name type="scientific">Methylorubrum extorquens</name>
    <name type="common">Methylobacterium dichloromethanicum</name>
    <name type="synonym">Methylobacterium extorquens</name>
    <dbReference type="NCBI Taxonomy" id="408"/>
    <lineage>
        <taxon>Bacteria</taxon>
        <taxon>Pseudomonadati</taxon>
        <taxon>Pseudomonadota</taxon>
        <taxon>Alphaproteobacteria</taxon>
        <taxon>Hyphomicrobiales</taxon>
        <taxon>Methylobacteriaceae</taxon>
        <taxon>Methylorubrum</taxon>
    </lineage>
</organism>
<reference evidence="3" key="1">
    <citation type="submission" date="2017-10" db="EMBL/GenBank/DDBJ databases">
        <authorList>
            <person name="Regsiter A."/>
            <person name="William W."/>
        </authorList>
    </citation>
    <scope>NUCLEOTIDE SEQUENCE [LARGE SCALE GENOMIC DNA]</scope>
</reference>
<evidence type="ECO:0000313" key="2">
    <source>
        <dbReference type="EMBL" id="SOR31067.1"/>
    </source>
</evidence>
<feature type="region of interest" description="Disordered" evidence="1">
    <location>
        <begin position="63"/>
        <end position="91"/>
    </location>
</feature>
<dbReference type="EMBL" id="LT962688">
    <property type="protein sequence ID" value="SOR31067.1"/>
    <property type="molecule type" value="Genomic_DNA"/>
</dbReference>
<protein>
    <submittedName>
        <fullName evidence="2">Uncharacterized protein</fullName>
    </submittedName>
</protein>
<dbReference type="Proteomes" id="UP000233769">
    <property type="component" value="Chromosome tk0001"/>
</dbReference>
<dbReference type="AlphaFoldDB" id="A0A2N9AUR3"/>
<sequence>MVVIADAASAPTRIRAKGDFIGGWSVRFNPSQISRCSEHSLRIHPVPNFLPAGWGVRATPIRSSVRRPAAAEPEDHDCDATNDASHKAVSR</sequence>
<evidence type="ECO:0000313" key="3">
    <source>
        <dbReference type="Proteomes" id="UP000233769"/>
    </source>
</evidence>
<gene>
    <name evidence="2" type="ORF">TK0001_4465</name>
</gene>